<evidence type="ECO:0000256" key="5">
    <source>
        <dbReference type="ARBA" id="ARBA00023211"/>
    </source>
</evidence>
<accession>A0A7J6L6E1</accession>
<feature type="domain" description="Peptidase M24" evidence="7">
    <location>
        <begin position="319"/>
        <end position="538"/>
    </location>
</feature>
<evidence type="ECO:0000259" key="7">
    <source>
        <dbReference type="Pfam" id="PF00557"/>
    </source>
</evidence>
<keyword evidence="11" id="KW-0031">Aminopeptidase</keyword>
<evidence type="ECO:0000256" key="1">
    <source>
        <dbReference type="ARBA" id="ARBA00001936"/>
    </source>
</evidence>
<dbReference type="InterPro" id="IPR029149">
    <property type="entry name" value="Creatin/AminoP/Spt16_N"/>
</dbReference>
<evidence type="ECO:0000313" key="13">
    <source>
        <dbReference type="Proteomes" id="UP000572268"/>
    </source>
</evidence>
<keyword evidence="4" id="KW-0378">Hydrolase</keyword>
<dbReference type="GO" id="GO:0046872">
    <property type="term" value="F:metal ion binding"/>
    <property type="evidence" value="ECO:0007669"/>
    <property type="project" value="UniProtKB-KW"/>
</dbReference>
<dbReference type="PANTHER" id="PTHR43763:SF6">
    <property type="entry name" value="XAA-PRO AMINOPEPTIDASE 1"/>
    <property type="match status" value="1"/>
</dbReference>
<feature type="region of interest" description="Disordered" evidence="6">
    <location>
        <begin position="615"/>
        <end position="636"/>
    </location>
</feature>
<dbReference type="InterPro" id="IPR033740">
    <property type="entry name" value="Pept_M24B"/>
</dbReference>
<sequence length="636" mass="71322">MSRVVPLEALSDRLAKFRQLMQQKQFGAYIVRHDDAHQSEYIAACDERVAYLSGFDGSAGTCVVTPTQALLWTDGRYFLQAQNQFGKEWSLMKDREPNTPTVKDWLHKNARDVAIGVDPSVTSVASYMDYTKSGLKIAMEKQNLVDAIWDQDKQYPRPKPGSDPVFFLDEKYSGESTTSKLERAREAMKKQNCTAMLASSLDVIAWTTNLRGTDIEYNPLFMSYLVILPDTCLLFVNSSRFTQDATQAMQKAGVQCRPYEEVFSWLKSNSSSLGKVWLDPTACNMAVYAAIGAETEKYESRLPMVLWKAIKNEVECDGAREAHREDGVAKTRYMYWLEHQLADLKRTDLDEVDVADKLEKFRKQSHNFRGLSFTTISSFGPNAAVIHYSPTKGSARAASDKEMYLVDSGGQYWQGTTDVTRTVHLGTPTAAEKDAYTRVLRGHIALAKQKFPVGTVGQALDSLARQYLWQGGMDFRHGTGHGVGAYLCVHEGPQNIGPPGRPGIPEQLKPGMVISNEPGYYKDGEFGIRIESLMLVKESPVEHALIPGQHLLEMETLTLVPIQKKLINVEEMTDEEIEWLDAYHARVLANTEPHIKDQAELAWLRDACAPLVETSPRKRRGSAGRLTGVDKRQKSD</sequence>
<evidence type="ECO:0000313" key="11">
    <source>
        <dbReference type="EMBL" id="KAF4654775.1"/>
    </source>
</evidence>
<gene>
    <name evidence="11" type="primary">XPNPEP2</name>
    <name evidence="11" type="ORF">FOL46_008547</name>
    <name evidence="10" type="ORF">FOZ61_009431</name>
</gene>
<evidence type="ECO:0000313" key="10">
    <source>
        <dbReference type="EMBL" id="KAF4652749.1"/>
    </source>
</evidence>
<dbReference type="FunFam" id="3.90.230.10:FF:000007">
    <property type="entry name" value="Xaa-Pro aminopeptidase P"/>
    <property type="match status" value="1"/>
</dbReference>
<comment type="similarity">
    <text evidence="2">Belongs to the peptidase M24B family.</text>
</comment>
<reference evidence="12 13" key="1">
    <citation type="submission" date="2020-04" db="EMBL/GenBank/DDBJ databases">
        <title>Perkinsus olseni comparative genomics.</title>
        <authorList>
            <person name="Bogema D.R."/>
        </authorList>
    </citation>
    <scope>NUCLEOTIDE SEQUENCE [LARGE SCALE GENOMIC DNA]</scope>
    <source>
        <strain evidence="10">ATCC PRA-179</strain>
        <strain evidence="11">ATCC PRA-31</strain>
    </source>
</reference>
<dbReference type="Gene3D" id="3.40.350.10">
    <property type="entry name" value="Creatinase/prolidase N-terminal domain"/>
    <property type="match status" value="2"/>
</dbReference>
<evidence type="ECO:0000256" key="4">
    <source>
        <dbReference type="ARBA" id="ARBA00022801"/>
    </source>
</evidence>
<feature type="domain" description="Creatinase N-terminal" evidence="8">
    <location>
        <begin position="13"/>
        <end position="133"/>
    </location>
</feature>
<dbReference type="Proteomes" id="UP000572268">
    <property type="component" value="Unassembled WGS sequence"/>
</dbReference>
<evidence type="ECO:0000256" key="3">
    <source>
        <dbReference type="ARBA" id="ARBA00022723"/>
    </source>
</evidence>
<dbReference type="InterPro" id="IPR036005">
    <property type="entry name" value="Creatinase/aminopeptidase-like"/>
</dbReference>
<proteinExistence type="inferred from homology"/>
<dbReference type="Pfam" id="PF16189">
    <property type="entry name" value="Creatinase_N_2"/>
    <property type="match status" value="1"/>
</dbReference>
<evidence type="ECO:0000256" key="2">
    <source>
        <dbReference type="ARBA" id="ARBA00008766"/>
    </source>
</evidence>
<comment type="cofactor">
    <cofactor evidence="1">
        <name>Mn(2+)</name>
        <dbReference type="ChEBI" id="CHEBI:29035"/>
    </cofactor>
</comment>
<name>A0A7J6L6E1_PEROL</name>
<keyword evidence="3" id="KW-0479">Metal-binding</keyword>
<dbReference type="GO" id="GO:0005737">
    <property type="term" value="C:cytoplasm"/>
    <property type="evidence" value="ECO:0007669"/>
    <property type="project" value="UniProtKB-ARBA"/>
</dbReference>
<dbReference type="EMBL" id="JABAHT010000689">
    <property type="protein sequence ID" value="KAF4652749.1"/>
    <property type="molecule type" value="Genomic_DNA"/>
</dbReference>
<protein>
    <submittedName>
        <fullName evidence="11">X-prolyl aminopeptidase (Aminopeptidase P)</fullName>
    </submittedName>
</protein>
<dbReference type="Proteomes" id="UP000570595">
    <property type="component" value="Unassembled WGS sequence"/>
</dbReference>
<dbReference type="Pfam" id="PF00557">
    <property type="entry name" value="Peptidase_M24"/>
    <property type="match status" value="1"/>
</dbReference>
<dbReference type="Pfam" id="PF16188">
    <property type="entry name" value="Peptidase_M24_C"/>
    <property type="match status" value="1"/>
</dbReference>
<dbReference type="InterPro" id="IPR032416">
    <property type="entry name" value="Peptidase_M24_C"/>
</dbReference>
<evidence type="ECO:0000259" key="9">
    <source>
        <dbReference type="Pfam" id="PF16188"/>
    </source>
</evidence>
<dbReference type="GO" id="GO:0070006">
    <property type="term" value="F:metalloaminopeptidase activity"/>
    <property type="evidence" value="ECO:0007669"/>
    <property type="project" value="InterPro"/>
</dbReference>
<dbReference type="PANTHER" id="PTHR43763">
    <property type="entry name" value="XAA-PRO AMINOPEPTIDASE 1"/>
    <property type="match status" value="1"/>
</dbReference>
<dbReference type="InterPro" id="IPR000587">
    <property type="entry name" value="Creatinase_N"/>
</dbReference>
<evidence type="ECO:0000256" key="6">
    <source>
        <dbReference type="SAM" id="MobiDB-lite"/>
    </source>
</evidence>
<dbReference type="SUPFAM" id="SSF53092">
    <property type="entry name" value="Creatinase/prolidase N-terminal domain"/>
    <property type="match status" value="2"/>
</dbReference>
<feature type="domain" description="Peptidase M24 C-terminal" evidence="9">
    <location>
        <begin position="552"/>
        <end position="611"/>
    </location>
</feature>
<dbReference type="OrthoDB" id="9995434at2759"/>
<organism evidence="11 13">
    <name type="scientific">Perkinsus olseni</name>
    <name type="common">Perkinsus atlanticus</name>
    <dbReference type="NCBI Taxonomy" id="32597"/>
    <lineage>
        <taxon>Eukaryota</taxon>
        <taxon>Sar</taxon>
        <taxon>Alveolata</taxon>
        <taxon>Perkinsozoa</taxon>
        <taxon>Perkinsea</taxon>
        <taxon>Perkinsida</taxon>
        <taxon>Perkinsidae</taxon>
        <taxon>Perkinsus</taxon>
    </lineage>
</organism>
<dbReference type="Pfam" id="PF01321">
    <property type="entry name" value="Creatinase_N"/>
    <property type="match status" value="1"/>
</dbReference>
<dbReference type="EMBL" id="JABANN010000693">
    <property type="protein sequence ID" value="KAF4654775.1"/>
    <property type="molecule type" value="Genomic_DNA"/>
</dbReference>
<dbReference type="AlphaFoldDB" id="A0A7J6L6E1"/>
<dbReference type="InterPro" id="IPR050422">
    <property type="entry name" value="X-Pro_aminopeptidase_P"/>
</dbReference>
<dbReference type="InterPro" id="IPR000994">
    <property type="entry name" value="Pept_M24"/>
</dbReference>
<evidence type="ECO:0000313" key="12">
    <source>
        <dbReference type="Proteomes" id="UP000570595"/>
    </source>
</evidence>
<keyword evidence="11" id="KW-0645">Protease</keyword>
<keyword evidence="5" id="KW-0464">Manganese</keyword>
<comment type="caution">
    <text evidence="11">The sequence shown here is derived from an EMBL/GenBank/DDBJ whole genome shotgun (WGS) entry which is preliminary data.</text>
</comment>
<evidence type="ECO:0000259" key="8">
    <source>
        <dbReference type="Pfam" id="PF01321"/>
    </source>
</evidence>
<dbReference type="Gene3D" id="3.90.230.10">
    <property type="entry name" value="Creatinase/methionine aminopeptidase superfamily"/>
    <property type="match status" value="1"/>
</dbReference>
<dbReference type="SUPFAM" id="SSF55920">
    <property type="entry name" value="Creatinase/aminopeptidase"/>
    <property type="match status" value="1"/>
</dbReference>
<dbReference type="CDD" id="cd01085">
    <property type="entry name" value="APP"/>
    <property type="match status" value="1"/>
</dbReference>
<dbReference type="FunFam" id="3.40.350.10:FF:000003">
    <property type="entry name" value="Xaa-pro aminopeptidase P"/>
    <property type="match status" value="1"/>
</dbReference>